<dbReference type="InterPro" id="IPR000917">
    <property type="entry name" value="Sulfatase_N"/>
</dbReference>
<dbReference type="Gene3D" id="3.30.1120.170">
    <property type="match status" value="1"/>
</dbReference>
<dbReference type="SUPFAM" id="SSF53649">
    <property type="entry name" value="Alkaline phosphatase-like"/>
    <property type="match status" value="1"/>
</dbReference>
<name>A0ABV6NM50_9BACI</name>
<keyword evidence="11" id="KW-1185">Reference proteome</keyword>
<dbReference type="RefSeq" id="WP_273843771.1">
    <property type="nucleotide sequence ID" value="NZ_JAQQWT010000007.1"/>
</dbReference>
<evidence type="ECO:0000256" key="5">
    <source>
        <dbReference type="ARBA" id="ARBA00022989"/>
    </source>
</evidence>
<feature type="transmembrane region" description="Helical" evidence="8">
    <location>
        <begin position="44"/>
        <end position="64"/>
    </location>
</feature>
<dbReference type="PANTHER" id="PTHR47371">
    <property type="entry name" value="LIPOTEICHOIC ACID SYNTHASE"/>
    <property type="match status" value="1"/>
</dbReference>
<evidence type="ECO:0000313" key="11">
    <source>
        <dbReference type="Proteomes" id="UP001589833"/>
    </source>
</evidence>
<comment type="similarity">
    <text evidence="2 7">Belongs to the LTA synthase family.</text>
</comment>
<dbReference type="PANTHER" id="PTHR47371:SF1">
    <property type="entry name" value="LIPOTEICHOIC ACID SYNTHASE-LIKE YQGS"/>
    <property type="match status" value="1"/>
</dbReference>
<dbReference type="Proteomes" id="UP001589833">
    <property type="component" value="Unassembled WGS sequence"/>
</dbReference>
<keyword evidence="10" id="KW-0808">Transferase</keyword>
<dbReference type="CDD" id="cd16015">
    <property type="entry name" value="LTA_synthase"/>
    <property type="match status" value="1"/>
</dbReference>
<dbReference type="EC" id="2.7.8.-" evidence="10"/>
<evidence type="ECO:0000256" key="2">
    <source>
        <dbReference type="ARBA" id="ARBA00009983"/>
    </source>
</evidence>
<proteinExistence type="inferred from homology"/>
<dbReference type="InterPro" id="IPR050448">
    <property type="entry name" value="OpgB/LTA_synthase_biosynth"/>
</dbReference>
<evidence type="ECO:0000256" key="8">
    <source>
        <dbReference type="SAM" id="Phobius"/>
    </source>
</evidence>
<dbReference type="Gene3D" id="3.40.720.10">
    <property type="entry name" value="Alkaline Phosphatase, subunit A"/>
    <property type="match status" value="1"/>
</dbReference>
<keyword evidence="5 8" id="KW-1133">Transmembrane helix</keyword>
<evidence type="ECO:0000256" key="7">
    <source>
        <dbReference type="PIRNR" id="PIRNR005091"/>
    </source>
</evidence>
<comment type="caution">
    <text evidence="10">The sequence shown here is derived from an EMBL/GenBank/DDBJ whole genome shotgun (WGS) entry which is preliminary data.</text>
</comment>
<feature type="domain" description="Sulfatase N-terminal" evidence="9">
    <location>
        <begin position="245"/>
        <end position="534"/>
    </location>
</feature>
<dbReference type="EMBL" id="JBHLTR010000082">
    <property type="protein sequence ID" value="MFC0561771.1"/>
    <property type="molecule type" value="Genomic_DNA"/>
</dbReference>
<feature type="transmembrane region" description="Helical" evidence="8">
    <location>
        <begin position="71"/>
        <end position="91"/>
    </location>
</feature>
<evidence type="ECO:0000259" key="9">
    <source>
        <dbReference type="Pfam" id="PF00884"/>
    </source>
</evidence>
<dbReference type="PIRSF" id="PIRSF005091">
    <property type="entry name" value="Mmb_sulf_HI1246"/>
    <property type="match status" value="1"/>
</dbReference>
<reference evidence="10 11" key="1">
    <citation type="submission" date="2024-09" db="EMBL/GenBank/DDBJ databases">
        <authorList>
            <person name="Sun Q."/>
            <person name="Mori K."/>
        </authorList>
    </citation>
    <scope>NUCLEOTIDE SEQUENCE [LARGE SCALE GENOMIC DNA]</scope>
    <source>
        <strain evidence="10 11">NCAIM B.02301</strain>
    </source>
</reference>
<keyword evidence="3 7" id="KW-1003">Cell membrane</keyword>
<keyword evidence="4 8" id="KW-0812">Transmembrane</keyword>
<keyword evidence="6 7" id="KW-0472">Membrane</keyword>
<evidence type="ECO:0000256" key="3">
    <source>
        <dbReference type="ARBA" id="ARBA00022475"/>
    </source>
</evidence>
<feature type="transmembrane region" description="Helical" evidence="8">
    <location>
        <begin position="122"/>
        <end position="142"/>
    </location>
</feature>
<feature type="transmembrane region" description="Helical" evidence="8">
    <location>
        <begin position="154"/>
        <end position="173"/>
    </location>
</feature>
<evidence type="ECO:0000256" key="6">
    <source>
        <dbReference type="ARBA" id="ARBA00023136"/>
    </source>
</evidence>
<accession>A0ABV6NM50</accession>
<sequence>MAKLKAKLGTYKFFLIAVFFLCLKTYILYKSGFNIQSENVLQEFLLMINPVSSAVLLIGLSFFFTGMTRNIVIILTNFIATLVVYLNLLYFRFFSDFLTWPVLFQTSNAKDLSGSITELIKFADLLLLLDIMVLIFLVVIRVVPIQAPVKRERIYIVTLAFVLFMVNLGIAQIERPQLLTRSFDREMLVKNIGLLNYHVYDGYIQSQSRAQRVFADSSDITEILDYRKDNLKDPDPDLFGIAEGKNVIVLSLESLQSFVINETLDGEEITPFLNDLINDSYYFDNFYHQTAQGKTSDSEFLVANSLFARDSGSVFFTHAGNEYHALPEILKESGYYASVLHANNKSFWNRDIMYDSLGYDQFFDITYYDVNEENSVGWGLKDVDFFEQSIELLKSQPKPYYSKFITLTNHFPFELEEEDRFINEFDSNSGTLNRYFPTVRYMDHALEQFFDRLKEEGIYEESIFILYGDHYGISDYHNKAMSLFLNKEEITDLDQVQLQRVPMYVHIPGHTNNEIKHTVSGQIDIKPTIMHLLGLDTTFDVQFGTDLFAPERSSYAVLRDGSVITDHVVYTKGSCYRKIDGKELDQLNCDPFRERGALELKLSDKLLYGDLLRFY</sequence>
<gene>
    <name evidence="10" type="ORF">ACFFH4_23090</name>
</gene>
<comment type="subcellular location">
    <subcellularLocation>
        <location evidence="1">Cell membrane</location>
        <topology evidence="1">Multi-pass membrane protein</topology>
    </subcellularLocation>
</comment>
<dbReference type="InterPro" id="IPR017850">
    <property type="entry name" value="Alkaline_phosphatase_core_sf"/>
</dbReference>
<dbReference type="Pfam" id="PF00884">
    <property type="entry name" value="Sulfatase"/>
    <property type="match status" value="1"/>
</dbReference>
<organism evidence="10 11">
    <name type="scientific">Halalkalibacter alkalisediminis</name>
    <dbReference type="NCBI Taxonomy" id="935616"/>
    <lineage>
        <taxon>Bacteria</taxon>
        <taxon>Bacillati</taxon>
        <taxon>Bacillota</taxon>
        <taxon>Bacilli</taxon>
        <taxon>Bacillales</taxon>
        <taxon>Bacillaceae</taxon>
        <taxon>Halalkalibacter</taxon>
    </lineage>
</organism>
<feature type="transmembrane region" description="Helical" evidence="8">
    <location>
        <begin position="12"/>
        <end position="29"/>
    </location>
</feature>
<dbReference type="GO" id="GO:0016740">
    <property type="term" value="F:transferase activity"/>
    <property type="evidence" value="ECO:0007669"/>
    <property type="project" value="UniProtKB-KW"/>
</dbReference>
<evidence type="ECO:0000256" key="4">
    <source>
        <dbReference type="ARBA" id="ARBA00022692"/>
    </source>
</evidence>
<protein>
    <submittedName>
        <fullName evidence="10">LTA synthase family protein</fullName>
        <ecNumber evidence="10">2.7.8.-</ecNumber>
    </submittedName>
</protein>
<evidence type="ECO:0000256" key="1">
    <source>
        <dbReference type="ARBA" id="ARBA00004651"/>
    </source>
</evidence>
<evidence type="ECO:0000313" key="10">
    <source>
        <dbReference type="EMBL" id="MFC0561771.1"/>
    </source>
</evidence>
<dbReference type="InterPro" id="IPR012160">
    <property type="entry name" value="LtaS-like"/>
</dbReference>